<proteinExistence type="predicted"/>
<dbReference type="EMBL" id="AP023086">
    <property type="protein sequence ID" value="BCD98092.1"/>
    <property type="molecule type" value="Genomic_DNA"/>
</dbReference>
<gene>
    <name evidence="1" type="ORF">MARGE09_P2293</name>
</gene>
<sequence>MGVMTFIKSIWVVLAVVSTLALVILPQAAVADTVSKQAAFLNQVFNNEPVSKPQTLWLTKGVKQELKGLFDYEIGVLRVRYQGLLAIIRQTVEFLPYSHHQ</sequence>
<organism evidence="1 2">
    <name type="scientific">Marinagarivorans cellulosilyticus</name>
    <dbReference type="NCBI Taxonomy" id="2721545"/>
    <lineage>
        <taxon>Bacteria</taxon>
        <taxon>Pseudomonadati</taxon>
        <taxon>Pseudomonadota</taxon>
        <taxon>Gammaproteobacteria</taxon>
        <taxon>Cellvibrionales</taxon>
        <taxon>Cellvibrionaceae</taxon>
        <taxon>Marinagarivorans</taxon>
    </lineage>
</organism>
<evidence type="ECO:0000313" key="1">
    <source>
        <dbReference type="EMBL" id="BCD98092.1"/>
    </source>
</evidence>
<reference evidence="1 2" key="1">
    <citation type="journal article" date="2022" name="IScience">
        <title>An ultrasensitive nanofiber-based assay for enzymatic hydrolysis and deep-sea microbial degradation of cellulose.</title>
        <authorList>
            <person name="Tsudome M."/>
            <person name="Tachioka M."/>
            <person name="Miyazaki M."/>
            <person name="Uchimura K."/>
            <person name="Tsuda M."/>
            <person name="Takaki Y."/>
            <person name="Deguchi S."/>
        </authorList>
    </citation>
    <scope>NUCLEOTIDE SEQUENCE [LARGE SCALE GENOMIC DNA]</scope>
    <source>
        <strain evidence="1 2">GE09</strain>
    </source>
</reference>
<protein>
    <submittedName>
        <fullName evidence="1">Uncharacterized protein</fullName>
    </submittedName>
</protein>
<evidence type="ECO:0000313" key="2">
    <source>
        <dbReference type="Proteomes" id="UP001320119"/>
    </source>
</evidence>
<accession>A0AAN1WI90</accession>
<dbReference type="RefSeq" id="WP_236982207.1">
    <property type="nucleotide sequence ID" value="NZ_AP023086.1"/>
</dbReference>
<keyword evidence="2" id="KW-1185">Reference proteome</keyword>
<name>A0AAN1WI90_9GAMM</name>
<dbReference type="KEGG" id="marq:MARGE09_P2293"/>
<dbReference type="Proteomes" id="UP001320119">
    <property type="component" value="Chromosome"/>
</dbReference>
<dbReference type="AlphaFoldDB" id="A0AAN1WI90"/>